<reference evidence="3 4" key="2">
    <citation type="journal article" date="2018" name="Nature">
        <title>Mutant phenotypes for thousands of bacterial genes of unknown function.</title>
        <authorList>
            <person name="Price M.N."/>
            <person name="Wetmore K.M."/>
            <person name="Waters R.J."/>
            <person name="Callaghan M."/>
            <person name="Ray J."/>
            <person name="Liu H."/>
            <person name="Kuehl J.V."/>
            <person name="Melnyk R.A."/>
            <person name="Lamson J.S."/>
            <person name="Suh Y."/>
            <person name="Carlson H.K."/>
            <person name="Esquivel Z."/>
            <person name="Sadeeshkumar H."/>
            <person name="Chakraborty R."/>
            <person name="Zane G.M."/>
            <person name="Rubin B.E."/>
            <person name="Wall J.D."/>
            <person name="Visel A."/>
            <person name="Bristow J."/>
            <person name="Blow M.J."/>
            <person name="Arkin A.P."/>
            <person name="Deutschbauer A.M."/>
        </authorList>
    </citation>
    <scope>NUCLEOTIDE SEQUENCE [LARGE SCALE GENOMIC DNA]</scope>
    <source>
        <strain evidence="3 4">FW300-N2E3</strain>
    </source>
</reference>
<reference evidence="4" key="1">
    <citation type="submission" date="2015-09" db="EMBL/GenBank/DDBJ databases">
        <title>Whole genome sequence of Pseudomonas fluorescens FW300-N2E3.</title>
        <authorList>
            <person name="Ray J."/>
            <person name="Melnyk R."/>
            <person name="Deutschbauer A."/>
        </authorList>
    </citation>
    <scope>NUCLEOTIDE SEQUENCE [LARGE SCALE GENOMIC DNA]</scope>
    <source>
        <strain evidence="4">FW300-N2E3</strain>
    </source>
</reference>
<feature type="domain" description="Aerobactin siderophore biosynthesis IucA/IucC N-terminal" evidence="1">
    <location>
        <begin position="192"/>
        <end position="431"/>
    </location>
</feature>
<protein>
    <submittedName>
        <fullName evidence="3">Siderophore synthetase</fullName>
    </submittedName>
</protein>
<evidence type="ECO:0000313" key="3">
    <source>
        <dbReference type="EMBL" id="ALI00109.1"/>
    </source>
</evidence>
<evidence type="ECO:0000259" key="1">
    <source>
        <dbReference type="Pfam" id="PF04183"/>
    </source>
</evidence>
<proteinExistence type="predicted"/>
<dbReference type="Gene3D" id="1.10.510.40">
    <property type="match status" value="1"/>
</dbReference>
<evidence type="ECO:0000259" key="2">
    <source>
        <dbReference type="Pfam" id="PF06276"/>
    </source>
</evidence>
<accession>A0A0N9WEP1</accession>
<dbReference type="OrthoDB" id="495728at2"/>
<dbReference type="PANTHER" id="PTHR34384">
    <property type="entry name" value="L-2,3-DIAMINOPROPANOATE--CITRATE LIGASE"/>
    <property type="match status" value="1"/>
</dbReference>
<sequence length="636" mass="72228">MHTDPQKQQGLLSRWSEALATEAFTSRRISLGHLADTLEFSTRASFQRLLQALLREGLLNPKSLKAEGSVHWLTLLDGARLCFEGLIPARMNSWDLQGDITLHRSECPAQKLLFPSQLLNLLCTQLEPLPSPEVLVRLCEELDDSFCNATLCQAFHHGWSRQLREQFKLADDDNLLTWLKSNTAHPNPTSVLEQWGTLGHPWHPNYKTKLGLGTTEVIALSPEFEACVPVVLCALHRQWAHVESLIGPEHYRDWWQGHFPLAAGQLIQHLLTQGLDPDDYLPLPVHPWQAAEELPRSFAREIADRVLVVTTIIAFNGQPTMSFRTLAPTANSCSPMVKLPVALRLTSVQRTLSPRSARMGPRVSGLLLRILKQEPQIRAVLNIVPERIGVHYSPQPADDQRSRHLAVLYRDNPSSVLQPGEMAVPVGSLFALDEHGQPLLRQWVRLAQGGDGRPELLRFCRDYLSIAVPGLLGLYLIYGVAFEAHQQNSFMVMSAEGQLSRLLVRDFGDIRIHRQTLHRQGLDLQLHDPQMTLYDNADFVRDKLLHTTFMCHLGELVLLCARHWKMPEDALWNELAIQVSDCFDHLRERVEPQRWAIERLALLKQDWPAKSFMRMRLLDSALDIVGRLNNPLRVHS</sequence>
<gene>
    <name evidence="3" type="ORF">AO353_03265</name>
</gene>
<dbReference type="Pfam" id="PF06276">
    <property type="entry name" value="FhuF"/>
    <property type="match status" value="1"/>
</dbReference>
<dbReference type="Proteomes" id="UP000066487">
    <property type="component" value="Chromosome"/>
</dbReference>
<dbReference type="EMBL" id="CP012830">
    <property type="protein sequence ID" value="ALI00109.1"/>
    <property type="molecule type" value="Genomic_DNA"/>
</dbReference>
<dbReference type="InterPro" id="IPR037455">
    <property type="entry name" value="LucA/IucC-like"/>
</dbReference>
<dbReference type="InterPro" id="IPR022770">
    <property type="entry name" value="IucA/IucC-like_C"/>
</dbReference>
<dbReference type="Pfam" id="PF04183">
    <property type="entry name" value="IucA_IucC"/>
    <property type="match status" value="1"/>
</dbReference>
<organism evidence="3 4">
    <name type="scientific">Pseudomonas fluorescens</name>
    <dbReference type="NCBI Taxonomy" id="294"/>
    <lineage>
        <taxon>Bacteria</taxon>
        <taxon>Pseudomonadati</taxon>
        <taxon>Pseudomonadota</taxon>
        <taxon>Gammaproteobacteria</taxon>
        <taxon>Pseudomonadales</taxon>
        <taxon>Pseudomonadaceae</taxon>
        <taxon>Pseudomonas</taxon>
    </lineage>
</organism>
<dbReference type="RefSeq" id="WP_054593663.1">
    <property type="nucleotide sequence ID" value="NZ_CP012830.1"/>
</dbReference>
<dbReference type="InterPro" id="IPR007310">
    <property type="entry name" value="Aerobactin_biosyn_IucA/IucC_N"/>
</dbReference>
<dbReference type="GO" id="GO:0019290">
    <property type="term" value="P:siderophore biosynthetic process"/>
    <property type="evidence" value="ECO:0007669"/>
    <property type="project" value="InterPro"/>
</dbReference>
<dbReference type="GO" id="GO:0016881">
    <property type="term" value="F:acid-amino acid ligase activity"/>
    <property type="evidence" value="ECO:0007669"/>
    <property type="project" value="UniProtKB-ARBA"/>
</dbReference>
<name>A0A0N9WEP1_PSEFL</name>
<dbReference type="AlphaFoldDB" id="A0A0N9WEP1"/>
<evidence type="ECO:0000313" key="4">
    <source>
        <dbReference type="Proteomes" id="UP000066487"/>
    </source>
</evidence>
<feature type="domain" description="Aerobactin siderophore biosynthesis IucA/IucC-like C-terminal" evidence="2">
    <location>
        <begin position="459"/>
        <end position="619"/>
    </location>
</feature>